<dbReference type="Gene3D" id="1.10.8.850">
    <property type="entry name" value="Histone-lysine N methyltransferase , C-terminal domain-like"/>
    <property type="match status" value="1"/>
</dbReference>
<evidence type="ECO:0000313" key="4">
    <source>
        <dbReference type="Proteomes" id="UP001372338"/>
    </source>
</evidence>
<evidence type="ECO:0000259" key="2">
    <source>
        <dbReference type="Pfam" id="PF10440"/>
    </source>
</evidence>
<dbReference type="PANTHER" id="PTHR34271:SF1">
    <property type="entry name" value="NUCLEOLAR HISTONE METHYLTRANSFERASE-RELATED PROTEIN"/>
    <property type="match status" value="1"/>
</dbReference>
<dbReference type="Pfam" id="PF10440">
    <property type="entry name" value="WIYLD"/>
    <property type="match status" value="1"/>
</dbReference>
<name>A0AAN9IGI4_CROPI</name>
<feature type="region of interest" description="Disordered" evidence="1">
    <location>
        <begin position="254"/>
        <end position="273"/>
    </location>
</feature>
<feature type="region of interest" description="Disordered" evidence="1">
    <location>
        <begin position="310"/>
        <end position="332"/>
    </location>
</feature>
<dbReference type="InterPro" id="IPR043017">
    <property type="entry name" value="WIYLD_dom_sf"/>
</dbReference>
<dbReference type="Proteomes" id="UP001372338">
    <property type="component" value="Unassembled WGS sequence"/>
</dbReference>
<feature type="compositionally biased region" description="Basic and acidic residues" evidence="1">
    <location>
        <begin position="257"/>
        <end position="268"/>
    </location>
</feature>
<keyword evidence="4" id="KW-1185">Reference proteome</keyword>
<feature type="domain" description="WIYLD" evidence="2">
    <location>
        <begin position="14"/>
        <end position="72"/>
    </location>
</feature>
<dbReference type="PANTHER" id="PTHR34271">
    <property type="entry name" value="NUCLEOLAR HISTONE METHYLTRANSFERASE-RELATED PROTEIN"/>
    <property type="match status" value="1"/>
</dbReference>
<gene>
    <name evidence="3" type="ORF">RIF29_17524</name>
</gene>
<proteinExistence type="predicted"/>
<feature type="region of interest" description="Disordered" evidence="1">
    <location>
        <begin position="365"/>
        <end position="407"/>
    </location>
</feature>
<comment type="caution">
    <text evidence="3">The sequence shown here is derived from an EMBL/GenBank/DDBJ whole genome shotgun (WGS) entry which is preliminary data.</text>
</comment>
<feature type="compositionally biased region" description="Polar residues" evidence="1">
    <location>
        <begin position="463"/>
        <end position="473"/>
    </location>
</feature>
<dbReference type="EMBL" id="JAYWIO010000003">
    <property type="protein sequence ID" value="KAK7276385.1"/>
    <property type="molecule type" value="Genomic_DNA"/>
</dbReference>
<feature type="compositionally biased region" description="Basic and acidic residues" evidence="1">
    <location>
        <begin position="452"/>
        <end position="461"/>
    </location>
</feature>
<feature type="compositionally biased region" description="Polar residues" evidence="1">
    <location>
        <begin position="506"/>
        <end position="519"/>
    </location>
</feature>
<sequence length="558" mass="62141">MAPRRRQPRRSRNVGTTRMDAALDSMRLLGFDEKLVRETVNELLDVYDGTQGWPFVEEGSYKLLIETLLSKASNEQEKQFPSFFPAVKIVWSALATERNSHFDGLGIDHTNDEAIEMAATPTGITDVGSSSLVAQESLFITNDGVDSAFQTGDEDPASLDNEENNNQAIFPLGGVSSLSNEIDVVDLTVPAGGGGREQDIGEEARENEPKHAANGSGSSREPFVSNVKSTLVEPFQIKSSKPLFDRSRLHYAWSGSDDGRAGKNEPKHAANITGSRSEPFVSNVKRTLVEPLKVKSSESFHRRRLHYARSGRDDYKAEKNEPKPADNVNAIGNNVKSAIDKPRTIESSRSRYRYGKPSYYEGTAYARNERNTSGRAPLAESSRRLKSVTGSSIPFKKNPHYRNRNPCYGWMDKDDREMELTKFPLPPLPEHVERLLGKSEAPQSSRRRRKSRWDEKPEDGNHLNASTGGQHESTAAVDTAMVDPRAPPLKPPTTQPANHNGPMESESVQQPDLESSNTREYVKDSVLITNGVELIDKSEVSHFGPWMMVQRQPRRVEP</sequence>
<evidence type="ECO:0000313" key="3">
    <source>
        <dbReference type="EMBL" id="KAK7276385.1"/>
    </source>
</evidence>
<feature type="region of interest" description="Disordered" evidence="1">
    <location>
        <begin position="189"/>
        <end position="222"/>
    </location>
</feature>
<organism evidence="3 4">
    <name type="scientific">Crotalaria pallida</name>
    <name type="common">Smooth rattlebox</name>
    <name type="synonym">Crotalaria striata</name>
    <dbReference type="NCBI Taxonomy" id="3830"/>
    <lineage>
        <taxon>Eukaryota</taxon>
        <taxon>Viridiplantae</taxon>
        <taxon>Streptophyta</taxon>
        <taxon>Embryophyta</taxon>
        <taxon>Tracheophyta</taxon>
        <taxon>Spermatophyta</taxon>
        <taxon>Magnoliopsida</taxon>
        <taxon>eudicotyledons</taxon>
        <taxon>Gunneridae</taxon>
        <taxon>Pentapetalae</taxon>
        <taxon>rosids</taxon>
        <taxon>fabids</taxon>
        <taxon>Fabales</taxon>
        <taxon>Fabaceae</taxon>
        <taxon>Papilionoideae</taxon>
        <taxon>50 kb inversion clade</taxon>
        <taxon>genistoids sensu lato</taxon>
        <taxon>core genistoids</taxon>
        <taxon>Crotalarieae</taxon>
        <taxon>Crotalaria</taxon>
    </lineage>
</organism>
<accession>A0AAN9IGI4</accession>
<protein>
    <recommendedName>
        <fullName evidence="2">WIYLD domain-containing protein</fullName>
    </recommendedName>
</protein>
<feature type="region of interest" description="Disordered" evidence="1">
    <location>
        <begin position="431"/>
        <end position="520"/>
    </location>
</feature>
<feature type="compositionally biased region" description="Pro residues" evidence="1">
    <location>
        <begin position="485"/>
        <end position="494"/>
    </location>
</feature>
<dbReference type="AlphaFoldDB" id="A0AAN9IGI4"/>
<feature type="compositionally biased region" description="Basic and acidic residues" evidence="1">
    <location>
        <begin position="196"/>
        <end position="211"/>
    </location>
</feature>
<evidence type="ECO:0000256" key="1">
    <source>
        <dbReference type="SAM" id="MobiDB-lite"/>
    </source>
</evidence>
<dbReference type="InterPro" id="IPR018848">
    <property type="entry name" value="WIYLD_domain"/>
</dbReference>
<reference evidence="3 4" key="1">
    <citation type="submission" date="2024-01" db="EMBL/GenBank/DDBJ databases">
        <title>The genomes of 5 underutilized Papilionoideae crops provide insights into root nodulation and disease resistanc.</title>
        <authorList>
            <person name="Yuan L."/>
        </authorList>
    </citation>
    <scope>NUCLEOTIDE SEQUENCE [LARGE SCALE GENOMIC DNA]</scope>
    <source>
        <strain evidence="3">ZHUSHIDOU_FW_LH</strain>
        <tissue evidence="3">Leaf</tissue>
    </source>
</reference>
<feature type="compositionally biased region" description="Basic and acidic residues" evidence="1">
    <location>
        <begin position="310"/>
        <end position="324"/>
    </location>
</feature>